<dbReference type="InterPro" id="IPR009056">
    <property type="entry name" value="Cyt_c-like_dom"/>
</dbReference>
<evidence type="ECO:0000256" key="4">
    <source>
        <dbReference type="ARBA" id="ARBA00022982"/>
    </source>
</evidence>
<protein>
    <recommendedName>
        <fullName evidence="8">Cytochrome c domain-containing protein</fullName>
    </recommendedName>
</protein>
<evidence type="ECO:0000256" key="3">
    <source>
        <dbReference type="ARBA" id="ARBA00022723"/>
    </source>
</evidence>
<dbReference type="KEGG" id="sphi:TS85_07100"/>
<dbReference type="OrthoDB" id="9805828at2"/>
<keyword evidence="7" id="KW-0732">Signal</keyword>
<dbReference type="RefSeq" id="WP_077228506.1">
    <property type="nucleotide sequence ID" value="NZ_CP010836.1"/>
</dbReference>
<dbReference type="EMBL" id="CP010836">
    <property type="protein sequence ID" value="AJP71601.1"/>
    <property type="molecule type" value="Genomic_DNA"/>
</dbReference>
<keyword evidence="5 6" id="KW-0408">Iron</keyword>
<dbReference type="Gene3D" id="1.10.760.10">
    <property type="entry name" value="Cytochrome c-like domain"/>
    <property type="match status" value="1"/>
</dbReference>
<evidence type="ECO:0000256" key="2">
    <source>
        <dbReference type="ARBA" id="ARBA00022617"/>
    </source>
</evidence>
<dbReference type="PROSITE" id="PS51257">
    <property type="entry name" value="PROKAR_LIPOPROTEIN"/>
    <property type="match status" value="1"/>
</dbReference>
<dbReference type="GO" id="GO:0009055">
    <property type="term" value="F:electron transfer activity"/>
    <property type="evidence" value="ECO:0007669"/>
    <property type="project" value="InterPro"/>
</dbReference>
<dbReference type="PRINTS" id="PR00604">
    <property type="entry name" value="CYTCHRMECIAB"/>
</dbReference>
<feature type="domain" description="Cytochrome c" evidence="8">
    <location>
        <begin position="48"/>
        <end position="148"/>
    </location>
</feature>
<dbReference type="AlphaFoldDB" id="A0A7U4J7C7"/>
<dbReference type="PANTHER" id="PTHR11961">
    <property type="entry name" value="CYTOCHROME C"/>
    <property type="match status" value="1"/>
</dbReference>
<keyword evidence="2 6" id="KW-0349">Heme</keyword>
<keyword evidence="10" id="KW-1185">Reference proteome</keyword>
<dbReference type="SUPFAM" id="SSF46626">
    <property type="entry name" value="Cytochrome c"/>
    <property type="match status" value="1"/>
</dbReference>
<dbReference type="Pfam" id="PF00034">
    <property type="entry name" value="Cytochrom_C"/>
    <property type="match status" value="1"/>
</dbReference>
<keyword evidence="4" id="KW-0249">Electron transport</keyword>
<dbReference type="PROSITE" id="PS51007">
    <property type="entry name" value="CYTC"/>
    <property type="match status" value="1"/>
</dbReference>
<keyword evidence="1" id="KW-0813">Transport</keyword>
<gene>
    <name evidence="9" type="ORF">TS85_07100</name>
</gene>
<keyword evidence="3 6" id="KW-0479">Metal-binding</keyword>
<accession>A0A7U4J7C7</accession>
<evidence type="ECO:0000313" key="9">
    <source>
        <dbReference type="EMBL" id="AJP71601.1"/>
    </source>
</evidence>
<evidence type="ECO:0000313" key="10">
    <source>
        <dbReference type="Proteomes" id="UP000032300"/>
    </source>
</evidence>
<dbReference type="GO" id="GO:0020037">
    <property type="term" value="F:heme binding"/>
    <property type="evidence" value="ECO:0007669"/>
    <property type="project" value="InterPro"/>
</dbReference>
<feature type="chain" id="PRO_5031461048" description="Cytochrome c domain-containing protein" evidence="7">
    <location>
        <begin position="21"/>
        <end position="148"/>
    </location>
</feature>
<dbReference type="InterPro" id="IPR002327">
    <property type="entry name" value="Cyt_c_1A/1B"/>
</dbReference>
<evidence type="ECO:0000256" key="7">
    <source>
        <dbReference type="SAM" id="SignalP"/>
    </source>
</evidence>
<evidence type="ECO:0000256" key="5">
    <source>
        <dbReference type="ARBA" id="ARBA00023004"/>
    </source>
</evidence>
<proteinExistence type="predicted"/>
<reference evidence="9 10" key="2">
    <citation type="submission" date="2015-02" db="EMBL/GenBank/DDBJ databases">
        <title>The complete genome of Sphingomonas hengshuiensis sp. WHSC-8 isolated from soil of Hengshui Lake.</title>
        <authorList>
            <person name="Wei S."/>
            <person name="Guo J."/>
            <person name="Su C."/>
            <person name="Wu R."/>
            <person name="Zhang Z."/>
            <person name="Liang K."/>
            <person name="Li H."/>
            <person name="Wang T."/>
            <person name="Liu H."/>
            <person name="Zhang C."/>
            <person name="Li Z."/>
            <person name="Wang Q."/>
            <person name="Meng J."/>
        </authorList>
    </citation>
    <scope>NUCLEOTIDE SEQUENCE [LARGE SCALE GENOMIC DNA]</scope>
    <source>
        <strain evidence="9 10">WHSC-8</strain>
    </source>
</reference>
<sequence>MKPVLLVLVSAAAVSLSACGSQPAAEQPSATASPVAAATPVAPPPAAKTASAAPALFAQCAVCHTATKDGKAGIGPNLWGTAGHPAAQKPGFAYSPALKAAGLVWDDATLDKWLQKPQAFVPGTKMVFAGVPDAAKRAELIAYLKTLG</sequence>
<name>A0A7U4J7C7_9SPHN</name>
<feature type="signal peptide" evidence="7">
    <location>
        <begin position="1"/>
        <end position="20"/>
    </location>
</feature>
<evidence type="ECO:0000259" key="8">
    <source>
        <dbReference type="PROSITE" id="PS51007"/>
    </source>
</evidence>
<organism evidence="9 10">
    <name type="scientific">Sphingomonas hengshuiensis</name>
    <dbReference type="NCBI Taxonomy" id="1609977"/>
    <lineage>
        <taxon>Bacteria</taxon>
        <taxon>Pseudomonadati</taxon>
        <taxon>Pseudomonadota</taxon>
        <taxon>Alphaproteobacteria</taxon>
        <taxon>Sphingomonadales</taxon>
        <taxon>Sphingomonadaceae</taxon>
        <taxon>Sphingomonas</taxon>
    </lineage>
</organism>
<evidence type="ECO:0000256" key="6">
    <source>
        <dbReference type="PROSITE-ProRule" id="PRU00433"/>
    </source>
</evidence>
<dbReference type="Proteomes" id="UP000032300">
    <property type="component" value="Chromosome"/>
</dbReference>
<dbReference type="InterPro" id="IPR036909">
    <property type="entry name" value="Cyt_c-like_dom_sf"/>
</dbReference>
<evidence type="ECO:0000256" key="1">
    <source>
        <dbReference type="ARBA" id="ARBA00022448"/>
    </source>
</evidence>
<dbReference type="GO" id="GO:0046872">
    <property type="term" value="F:metal ion binding"/>
    <property type="evidence" value="ECO:0007669"/>
    <property type="project" value="UniProtKB-KW"/>
</dbReference>
<reference evidence="9 10" key="1">
    <citation type="journal article" date="2015" name="Int. J. Syst. Evol. Microbiol.">
        <title>Sphingomonas hengshuiensis sp. nov., isolated from lake wetland.</title>
        <authorList>
            <person name="Wei S."/>
            <person name="Wang T."/>
            <person name="Liu H."/>
            <person name="Zhang C."/>
            <person name="Guo J."/>
            <person name="Wang Q."/>
            <person name="Liang K."/>
            <person name="Zhang Z."/>
        </authorList>
    </citation>
    <scope>NUCLEOTIDE SEQUENCE [LARGE SCALE GENOMIC DNA]</scope>
    <source>
        <strain evidence="9 10">WHSC-8</strain>
    </source>
</reference>